<gene>
    <name evidence="1" type="ORF">ANCCEY_11223</name>
</gene>
<reference evidence="1 2" key="1">
    <citation type="submission" date="2013-05" db="EMBL/GenBank/DDBJ databases">
        <title>Draft genome of the parasitic nematode Anyclostoma ceylanicum.</title>
        <authorList>
            <person name="Mitreva M."/>
        </authorList>
    </citation>
    <scope>NUCLEOTIDE SEQUENCE [LARGE SCALE GENOMIC DNA]</scope>
</reference>
<sequence length="123" mass="13961">MIRADVITRMDRAKAGHSWNTVFDLNVGAGREFQIGGAFPLHDQDCKRLLPETVQDIVAIQWALTHWNQNPANYNAKLGETLRRRHVFPGTRGALAIVEIPRFGRISRAKGMSKRERWRKAAG</sequence>
<dbReference type="AlphaFoldDB" id="A0A0D6LPT1"/>
<proteinExistence type="predicted"/>
<keyword evidence="2" id="KW-1185">Reference proteome</keyword>
<protein>
    <submittedName>
        <fullName evidence="1">Uncharacterized protein</fullName>
    </submittedName>
</protein>
<name>A0A0D6LPT1_9BILA</name>
<evidence type="ECO:0000313" key="1">
    <source>
        <dbReference type="EMBL" id="EPB69672.1"/>
    </source>
</evidence>
<organism evidence="1 2">
    <name type="scientific">Ancylostoma ceylanicum</name>
    <dbReference type="NCBI Taxonomy" id="53326"/>
    <lineage>
        <taxon>Eukaryota</taxon>
        <taxon>Metazoa</taxon>
        <taxon>Ecdysozoa</taxon>
        <taxon>Nematoda</taxon>
        <taxon>Chromadorea</taxon>
        <taxon>Rhabditida</taxon>
        <taxon>Rhabditina</taxon>
        <taxon>Rhabditomorpha</taxon>
        <taxon>Strongyloidea</taxon>
        <taxon>Ancylostomatidae</taxon>
        <taxon>Ancylostomatinae</taxon>
        <taxon>Ancylostoma</taxon>
    </lineage>
</organism>
<accession>A0A0D6LPT1</accession>
<evidence type="ECO:0000313" key="2">
    <source>
        <dbReference type="Proteomes" id="UP000054495"/>
    </source>
</evidence>
<dbReference type="Proteomes" id="UP000054495">
    <property type="component" value="Unassembled WGS sequence"/>
</dbReference>
<dbReference type="EMBL" id="KE125264">
    <property type="protein sequence ID" value="EPB69672.1"/>
    <property type="molecule type" value="Genomic_DNA"/>
</dbReference>